<name>A0A0N5B2L4_STREA</name>
<dbReference type="SUPFAM" id="SSF90229">
    <property type="entry name" value="CCCH zinc finger"/>
    <property type="match status" value="1"/>
</dbReference>
<feature type="compositionally biased region" description="Low complexity" evidence="5">
    <location>
        <begin position="113"/>
        <end position="131"/>
    </location>
</feature>
<feature type="zinc finger region" description="C3H1-type" evidence="4">
    <location>
        <begin position="275"/>
        <end position="302"/>
    </location>
</feature>
<evidence type="ECO:0000313" key="8">
    <source>
        <dbReference type="WBParaSite" id="SPAL_0000032000.1"/>
    </source>
</evidence>
<evidence type="ECO:0000259" key="6">
    <source>
        <dbReference type="PROSITE" id="PS50103"/>
    </source>
</evidence>
<sequence length="362" mass="40648">MEQQVGESLPNAQVYQNNFVDHSDGPFYNQGNQQHVEYGGYPSSLGTVSDEFNRITINQEQSRPPVMTQHYYGEVTTGNPITRSGPVNFTHSYNPQSFADSMNSYRYDHPYPSQRRSSSQYLNSSSGSSRLRTLRRRRPMGHLQENTFANSFAGSGIYSNVYSDGGSTYSSAYMGSTDDGLCNIKRKRSAVVIVDNFSDNTSDFTSSVGSNFQSNINTLPLFRDVQTLKLGVCPSFLLTNKCAMFPNCLLSHSRKDFEDASSVDSQGQVQQNIVVPVEECKHFSASGKCPVGFHCNFLHKIPPIELKVELKSEETPTTTTTTTTTEEWSPANSEDIFKEFFTDYIDDEIDQCLDIEKEFVYN</sequence>
<evidence type="ECO:0000256" key="4">
    <source>
        <dbReference type="PROSITE-ProRule" id="PRU00723"/>
    </source>
</evidence>
<keyword evidence="2 4" id="KW-0863">Zinc-finger</keyword>
<dbReference type="PROSITE" id="PS50103">
    <property type="entry name" value="ZF_C3H1"/>
    <property type="match status" value="2"/>
</dbReference>
<dbReference type="InterPro" id="IPR000571">
    <property type="entry name" value="Znf_CCCH"/>
</dbReference>
<accession>A0A0N5B2L4</accession>
<dbReference type="InterPro" id="IPR036855">
    <property type="entry name" value="Znf_CCCH_sf"/>
</dbReference>
<feature type="domain" description="C3H1-type" evidence="6">
    <location>
        <begin position="275"/>
        <end position="302"/>
    </location>
</feature>
<feature type="domain" description="C3H1-type" evidence="6">
    <location>
        <begin position="227"/>
        <end position="255"/>
    </location>
</feature>
<evidence type="ECO:0000313" key="7">
    <source>
        <dbReference type="Proteomes" id="UP000046392"/>
    </source>
</evidence>
<evidence type="ECO:0000256" key="5">
    <source>
        <dbReference type="SAM" id="MobiDB-lite"/>
    </source>
</evidence>
<reference evidence="8" key="1">
    <citation type="submission" date="2017-02" db="UniProtKB">
        <authorList>
            <consortium name="WormBaseParasite"/>
        </authorList>
    </citation>
    <scope>IDENTIFICATION</scope>
</reference>
<keyword evidence="3 4" id="KW-0862">Zinc</keyword>
<feature type="region of interest" description="Disordered" evidence="5">
    <location>
        <begin position="104"/>
        <end position="137"/>
    </location>
</feature>
<dbReference type="AlphaFoldDB" id="A0A0N5B2L4"/>
<dbReference type="Gene3D" id="3.30.1370.210">
    <property type="match status" value="1"/>
</dbReference>
<organism evidence="7 8">
    <name type="scientific">Strongyloides papillosus</name>
    <name type="common">Intestinal threadworm</name>
    <dbReference type="NCBI Taxonomy" id="174720"/>
    <lineage>
        <taxon>Eukaryota</taxon>
        <taxon>Metazoa</taxon>
        <taxon>Ecdysozoa</taxon>
        <taxon>Nematoda</taxon>
        <taxon>Chromadorea</taxon>
        <taxon>Rhabditida</taxon>
        <taxon>Tylenchina</taxon>
        <taxon>Panagrolaimomorpha</taxon>
        <taxon>Strongyloidoidea</taxon>
        <taxon>Strongyloididae</taxon>
        <taxon>Strongyloides</taxon>
    </lineage>
</organism>
<keyword evidence="7" id="KW-1185">Reference proteome</keyword>
<keyword evidence="1 4" id="KW-0479">Metal-binding</keyword>
<dbReference type="WBParaSite" id="SPAL_0000032000.1">
    <property type="protein sequence ID" value="SPAL_0000032000.1"/>
    <property type="gene ID" value="SPAL_0000032000"/>
</dbReference>
<feature type="zinc finger region" description="C3H1-type" evidence="4">
    <location>
        <begin position="227"/>
        <end position="255"/>
    </location>
</feature>
<dbReference type="GO" id="GO:0008270">
    <property type="term" value="F:zinc ion binding"/>
    <property type="evidence" value="ECO:0007669"/>
    <property type="project" value="UniProtKB-KW"/>
</dbReference>
<protein>
    <submittedName>
        <fullName evidence="8">C3H1-type domain-containing protein</fullName>
    </submittedName>
</protein>
<evidence type="ECO:0000256" key="3">
    <source>
        <dbReference type="ARBA" id="ARBA00022833"/>
    </source>
</evidence>
<evidence type="ECO:0000256" key="2">
    <source>
        <dbReference type="ARBA" id="ARBA00022771"/>
    </source>
</evidence>
<proteinExistence type="predicted"/>
<evidence type="ECO:0000256" key="1">
    <source>
        <dbReference type="ARBA" id="ARBA00022723"/>
    </source>
</evidence>
<dbReference type="Proteomes" id="UP000046392">
    <property type="component" value="Unplaced"/>
</dbReference>